<organism evidence="1">
    <name type="scientific">virus sp. ctML55</name>
    <dbReference type="NCBI Taxonomy" id="2827627"/>
    <lineage>
        <taxon>Viruses</taxon>
    </lineage>
</organism>
<accession>A0A8S5RIE4</accession>
<sequence length="29" mass="3318">MNIVVSNSKILRKCGEYLLIFIPKYNSSS</sequence>
<reference evidence="1" key="1">
    <citation type="journal article" date="2021" name="Proc. Natl. Acad. Sci. U.S.A.">
        <title>A Catalog of Tens of Thousands of Viruses from Human Metagenomes Reveals Hidden Associations with Chronic Diseases.</title>
        <authorList>
            <person name="Tisza M.J."/>
            <person name="Buck C.B."/>
        </authorList>
    </citation>
    <scope>NUCLEOTIDE SEQUENCE</scope>
    <source>
        <strain evidence="1">CtML55</strain>
    </source>
</reference>
<proteinExistence type="predicted"/>
<evidence type="ECO:0000313" key="1">
    <source>
        <dbReference type="EMBL" id="DAE31158.1"/>
    </source>
</evidence>
<protein>
    <submittedName>
        <fullName evidence="1">Uncharacterized protein</fullName>
    </submittedName>
</protein>
<dbReference type="EMBL" id="BK059105">
    <property type="protein sequence ID" value="DAE31158.1"/>
    <property type="molecule type" value="Genomic_DNA"/>
</dbReference>
<name>A0A8S5RIE4_9VIRU</name>